<dbReference type="AlphaFoldDB" id="A0AAD4MGM4"/>
<sequence>MSSTDVQVQDANTVSQEVLCALTKECTDQVGAKLQSFATSANRSNNQVSHRSIRIQLSRQSTPRLASRSLVSHSGGRTRRSTTASLTNSATGGEEEELEYDYYEYKHLGKEESSETGQTSGMVEEFEFVSHIDIDQIVRKETSGWLEGLANGEKFSTNGRKENDMTEQDYEGKLPEGVTNRIFVGGPCLHPEQVDPRVGQNGDLRAYFGQFGAIVNCLGSDANEIDEEETRRNPESEYPRAIDRECVHSK</sequence>
<feature type="compositionally biased region" description="Basic and acidic residues" evidence="1">
    <location>
        <begin position="229"/>
        <end position="250"/>
    </location>
</feature>
<dbReference type="EMBL" id="JAKKPZ010000527">
    <property type="protein sequence ID" value="KAI1694304.1"/>
    <property type="molecule type" value="Genomic_DNA"/>
</dbReference>
<name>A0AAD4MGM4_9BILA</name>
<reference evidence="2" key="1">
    <citation type="submission" date="2022-01" db="EMBL/GenBank/DDBJ databases">
        <title>Genome Sequence Resource for Two Populations of Ditylenchus destructor, the Migratory Endoparasitic Phytonematode.</title>
        <authorList>
            <person name="Zhang H."/>
            <person name="Lin R."/>
            <person name="Xie B."/>
        </authorList>
    </citation>
    <scope>NUCLEOTIDE SEQUENCE</scope>
    <source>
        <strain evidence="2">BazhouSP</strain>
    </source>
</reference>
<protein>
    <submittedName>
        <fullName evidence="2">Uncharacterized protein</fullName>
    </submittedName>
</protein>
<accession>A0AAD4MGM4</accession>
<proteinExistence type="predicted"/>
<comment type="caution">
    <text evidence="2">The sequence shown here is derived from an EMBL/GenBank/DDBJ whole genome shotgun (WGS) entry which is preliminary data.</text>
</comment>
<gene>
    <name evidence="2" type="ORF">DdX_20182</name>
</gene>
<feature type="region of interest" description="Disordered" evidence="1">
    <location>
        <begin position="61"/>
        <end position="97"/>
    </location>
</feature>
<feature type="compositionally biased region" description="Polar residues" evidence="1">
    <location>
        <begin position="81"/>
        <end position="91"/>
    </location>
</feature>
<dbReference type="Proteomes" id="UP001201812">
    <property type="component" value="Unassembled WGS sequence"/>
</dbReference>
<feature type="compositionally biased region" description="Polar residues" evidence="1">
    <location>
        <begin position="61"/>
        <end position="72"/>
    </location>
</feature>
<evidence type="ECO:0000313" key="2">
    <source>
        <dbReference type="EMBL" id="KAI1694304.1"/>
    </source>
</evidence>
<feature type="region of interest" description="Disordered" evidence="1">
    <location>
        <begin position="222"/>
        <end position="250"/>
    </location>
</feature>
<keyword evidence="3" id="KW-1185">Reference proteome</keyword>
<organism evidence="2 3">
    <name type="scientific">Ditylenchus destructor</name>
    <dbReference type="NCBI Taxonomy" id="166010"/>
    <lineage>
        <taxon>Eukaryota</taxon>
        <taxon>Metazoa</taxon>
        <taxon>Ecdysozoa</taxon>
        <taxon>Nematoda</taxon>
        <taxon>Chromadorea</taxon>
        <taxon>Rhabditida</taxon>
        <taxon>Tylenchina</taxon>
        <taxon>Tylenchomorpha</taxon>
        <taxon>Sphaerularioidea</taxon>
        <taxon>Anguinidae</taxon>
        <taxon>Anguininae</taxon>
        <taxon>Ditylenchus</taxon>
    </lineage>
</organism>
<evidence type="ECO:0000313" key="3">
    <source>
        <dbReference type="Proteomes" id="UP001201812"/>
    </source>
</evidence>
<evidence type="ECO:0000256" key="1">
    <source>
        <dbReference type="SAM" id="MobiDB-lite"/>
    </source>
</evidence>